<feature type="transmembrane region" description="Helical" evidence="6">
    <location>
        <begin position="477"/>
        <end position="500"/>
    </location>
</feature>
<feature type="transmembrane region" description="Helical" evidence="6">
    <location>
        <begin position="512"/>
        <end position="535"/>
    </location>
</feature>
<feature type="domain" description="Thiol:disulfide interchange protein DsbD N-terminal" evidence="8">
    <location>
        <begin position="35"/>
        <end position="148"/>
    </location>
</feature>
<dbReference type="Gene3D" id="2.60.40.1250">
    <property type="entry name" value="Thiol:disulfide interchange protein DsbD, N-terminal domain"/>
    <property type="match status" value="1"/>
</dbReference>
<gene>
    <name evidence="9" type="ORF">GQN54_10480</name>
</gene>
<feature type="transmembrane region" description="Helical" evidence="6">
    <location>
        <begin position="357"/>
        <end position="381"/>
    </location>
</feature>
<feature type="transmembrane region" description="Helical" evidence="6">
    <location>
        <begin position="618"/>
        <end position="638"/>
    </location>
</feature>
<dbReference type="Proteomes" id="UP000470771">
    <property type="component" value="Unassembled WGS sequence"/>
</dbReference>
<comment type="caution">
    <text evidence="9">The sequence shown here is derived from an EMBL/GenBank/DDBJ whole genome shotgun (WGS) entry which is preliminary data.</text>
</comment>
<dbReference type="GO" id="GO:0015035">
    <property type="term" value="F:protein-disulfide reductase activity"/>
    <property type="evidence" value="ECO:0007669"/>
    <property type="project" value="TreeGrafter"/>
</dbReference>
<evidence type="ECO:0000313" key="10">
    <source>
        <dbReference type="Proteomes" id="UP000470771"/>
    </source>
</evidence>
<proteinExistence type="predicted"/>
<reference evidence="9 10" key="1">
    <citation type="submission" date="2019-12" db="EMBL/GenBank/DDBJ databases">
        <authorList>
            <person name="Zhao J."/>
        </authorList>
    </citation>
    <scope>NUCLEOTIDE SEQUENCE [LARGE SCALE GENOMIC DNA]</scope>
    <source>
        <strain evidence="9 10">S-15</strain>
    </source>
</reference>
<evidence type="ECO:0008006" key="11">
    <source>
        <dbReference type="Google" id="ProtNLM"/>
    </source>
</evidence>
<evidence type="ECO:0000256" key="1">
    <source>
        <dbReference type="ARBA" id="ARBA00004141"/>
    </source>
</evidence>
<dbReference type="AlphaFoldDB" id="A0A6N9NKV5"/>
<organism evidence="9 10">
    <name type="scientific">Acidiluteibacter ferrifornacis</name>
    <dbReference type="NCBI Taxonomy" id="2692424"/>
    <lineage>
        <taxon>Bacteria</taxon>
        <taxon>Pseudomonadati</taxon>
        <taxon>Bacteroidota</taxon>
        <taxon>Flavobacteriia</taxon>
        <taxon>Flavobacteriales</taxon>
        <taxon>Cryomorphaceae</taxon>
        <taxon>Acidiluteibacter</taxon>
    </lineage>
</organism>
<evidence type="ECO:0000256" key="2">
    <source>
        <dbReference type="ARBA" id="ARBA00022692"/>
    </source>
</evidence>
<dbReference type="Pfam" id="PF11412">
    <property type="entry name" value="DsbD_N"/>
    <property type="match status" value="1"/>
</dbReference>
<sequence length="816" mass="90844">MIRFTALSKSIVLTIGILFSSLLMAQIQEPIKWEASVNQLENGEAELIMTAKIDKGWHLYSQYLPNDDGPIATEFSFTPSDKYQLIGKVEEPKPITEYDKNFDMELSFFAKKVQFIQKIKILSGADFTISGESYSMVCNDEMCLPPEAIEHVFKIKGSGETTGSVSSEGENATTSVSDEFLDAVKWEYSSILKDESTGAYEFHFKGEIGEGWHLYSQKQKSEEEQVMATKFYLNRSLEADGGFNEIGELITAFDPTADLELNYFEHNVDFVKTISGLDKGVYTIEFEYIVCNATMCLPPELIEVEFDLATGKGMNVLEKESQEASLDITTIIPHLPLVDLENPQGDCGEEKQEVSNVWMVFLFGFIGGLIALLTPCVFPMIPLTVSFFTKGDGGGKGLGKAVLYGFFIFLIYAILSIPFHFNTDPAVLNEVATSVTLNIIFFIVFVVFAISFFGYFEITLPSKLTNKADNASEVGGILGIFFMALTLALVSFSCTGPILGTVLGNALKNGPWPITAAMSGFGIALGLPFAIFAAFPSMMSKLPKSGGWLNSVKVVLGFIEVALAIKFLSNADLVEQWGLLKRESFFLIWTVIGIGLTAYLFGWIKFPHDSPIKRLSPFRIGLAILVLAFTIYIAPGVMKTSPWNHNLLSGFPPPTFYSWYEKETFHAEFDSFDEALAESKRVNKPLLIDFTGWACVNCRKMEESVWTVESVKKKLEEDFVLVSLYVDDKVMLPEEQQGVFEYMAGEEMKKKKIKTIGNKWATFQTQVFNNNSQPYYVMLSPDGYLLGNPVGYTPSVEEYSDFLDCGIAAFKMNASN</sequence>
<dbReference type="EMBL" id="WWNE01000008">
    <property type="protein sequence ID" value="NBG66543.1"/>
    <property type="molecule type" value="Genomic_DNA"/>
</dbReference>
<dbReference type="Pfam" id="PF02683">
    <property type="entry name" value="DsbD_TM"/>
    <property type="match status" value="1"/>
</dbReference>
<dbReference type="SUPFAM" id="SSF52833">
    <property type="entry name" value="Thioredoxin-like"/>
    <property type="match status" value="1"/>
</dbReference>
<name>A0A6N9NKV5_9FLAO</name>
<evidence type="ECO:0000259" key="8">
    <source>
        <dbReference type="Pfam" id="PF11412"/>
    </source>
</evidence>
<evidence type="ECO:0000256" key="5">
    <source>
        <dbReference type="ARBA" id="ARBA00023136"/>
    </source>
</evidence>
<feature type="transmembrane region" description="Helical" evidence="6">
    <location>
        <begin position="585"/>
        <end position="606"/>
    </location>
</feature>
<evidence type="ECO:0000256" key="4">
    <source>
        <dbReference type="ARBA" id="ARBA00022989"/>
    </source>
</evidence>
<evidence type="ECO:0000256" key="6">
    <source>
        <dbReference type="SAM" id="Phobius"/>
    </source>
</evidence>
<keyword evidence="5 6" id="KW-0472">Membrane</keyword>
<dbReference type="Gene3D" id="3.40.30.10">
    <property type="entry name" value="Glutaredoxin"/>
    <property type="match status" value="1"/>
</dbReference>
<dbReference type="InterPro" id="IPR003834">
    <property type="entry name" value="Cyt_c_assmbl_TM_dom"/>
</dbReference>
<feature type="domain" description="Cytochrome C biogenesis protein transmembrane" evidence="7">
    <location>
        <begin position="358"/>
        <end position="569"/>
    </location>
</feature>
<dbReference type="PANTHER" id="PTHR32234">
    <property type="entry name" value="THIOL:DISULFIDE INTERCHANGE PROTEIN DSBD"/>
    <property type="match status" value="1"/>
</dbReference>
<dbReference type="PANTHER" id="PTHR32234:SF0">
    <property type="entry name" value="THIOL:DISULFIDE INTERCHANGE PROTEIN DSBD"/>
    <property type="match status" value="1"/>
</dbReference>
<evidence type="ECO:0000259" key="7">
    <source>
        <dbReference type="Pfam" id="PF02683"/>
    </source>
</evidence>
<protein>
    <recommendedName>
        <fullName evidence="11">Thiol:disulfide interchange protein DsbD</fullName>
    </recommendedName>
</protein>
<dbReference type="InterPro" id="IPR028250">
    <property type="entry name" value="DsbDN"/>
</dbReference>
<feature type="transmembrane region" description="Helical" evidence="6">
    <location>
        <begin position="433"/>
        <end position="456"/>
    </location>
</feature>
<accession>A0A6N9NKV5</accession>
<feature type="transmembrane region" description="Helical" evidence="6">
    <location>
        <begin position="401"/>
        <end position="421"/>
    </location>
</feature>
<keyword evidence="4 6" id="KW-1133">Transmembrane helix</keyword>
<dbReference type="GO" id="GO:0045454">
    <property type="term" value="P:cell redox homeostasis"/>
    <property type="evidence" value="ECO:0007669"/>
    <property type="project" value="TreeGrafter"/>
</dbReference>
<comment type="subcellular location">
    <subcellularLocation>
        <location evidence="1">Membrane</location>
        <topology evidence="1">Multi-pass membrane protein</topology>
    </subcellularLocation>
</comment>
<keyword evidence="10" id="KW-1185">Reference proteome</keyword>
<dbReference type="Pfam" id="PF13899">
    <property type="entry name" value="Thioredoxin_7"/>
    <property type="match status" value="1"/>
</dbReference>
<evidence type="ECO:0000256" key="3">
    <source>
        <dbReference type="ARBA" id="ARBA00022748"/>
    </source>
</evidence>
<dbReference type="GO" id="GO:0017004">
    <property type="term" value="P:cytochrome complex assembly"/>
    <property type="evidence" value="ECO:0007669"/>
    <property type="project" value="UniProtKB-KW"/>
</dbReference>
<dbReference type="InterPro" id="IPR036249">
    <property type="entry name" value="Thioredoxin-like_sf"/>
</dbReference>
<evidence type="ECO:0000313" key="9">
    <source>
        <dbReference type="EMBL" id="NBG66543.1"/>
    </source>
</evidence>
<feature type="transmembrane region" description="Helical" evidence="6">
    <location>
        <begin position="547"/>
        <end position="565"/>
    </location>
</feature>
<keyword evidence="2 6" id="KW-0812">Transmembrane</keyword>
<keyword evidence="3" id="KW-0201">Cytochrome c-type biogenesis</keyword>
<dbReference type="RefSeq" id="WP_160633502.1">
    <property type="nucleotide sequence ID" value="NZ_WWNE01000008.1"/>
</dbReference>
<dbReference type="InterPro" id="IPR036929">
    <property type="entry name" value="DsbDN_sf"/>
</dbReference>
<dbReference type="GO" id="GO:0016020">
    <property type="term" value="C:membrane"/>
    <property type="evidence" value="ECO:0007669"/>
    <property type="project" value="UniProtKB-SubCell"/>
</dbReference>